<reference evidence="3 4" key="1">
    <citation type="journal article" date="2009" name="Curr. Microbiol.">
        <title>Molecular cloning and expression of a novel cholinephosphotransferase involved in glycoglycerophospholipid biosynthesis of Mycoplasma fermentans.</title>
        <authorList>
            <person name="Ishida N."/>
            <person name="Irikura D."/>
            <person name="Matsuda K."/>
            <person name="Sato S."/>
            <person name="Asano K."/>
        </authorList>
    </citation>
    <scope>NUCLEOTIDE SEQUENCE [LARGE SCALE GENOMIC DNA]</scope>
    <source>
        <strain evidence="4">ATCC 19989 / NBRC 14854 / NCTC 10117 / PG18</strain>
    </source>
</reference>
<dbReference type="Pfam" id="PF13635">
    <property type="entry name" value="DUF4143"/>
    <property type="match status" value="1"/>
</dbReference>
<dbReference type="HOGENOM" id="CLU_047370_0_0_14"/>
<dbReference type="PANTHER" id="PTHR33295">
    <property type="entry name" value="ATPASE"/>
    <property type="match status" value="1"/>
</dbReference>
<dbReference type="PATRIC" id="fig|496833.3.peg.573"/>
<dbReference type="AlphaFoldDB" id="C4XE45"/>
<sequence length="490" mass="58354">MNTIKLVFFYYKIWNCVKFYQKKYGIVWKNTFFIYNKHEANMALLKRKIDKFLQDWKLNKERKPLIIKGARQIGKTTSILDFAKNNYENVVYINFISDLRYQGCFQKGFDVETIVKELSFVNPNFQFVKNKTIIILDEIQAYPDASTCLKFFALDKKFDVICSGSLLGIQYQYITSNSAGYKNEYTMQSLDFEEFLWANGYNEKQIKQIFNNMKELKPFSENELKVLFEKFNDYIIVGGMPEIVKNFIKQKNFSNILNQQKELLEVYKQDIGKYAESLDRYKILKVYESISPFLGKENKRFMFSKVEHNARFRDYFSTMEWLKDSGLINISYLLNNVEFPFLANYDSNQFKIYHHDTSLLIASLDKETQDDLRIKKNLNTYKGAIYENIVAESLKKQEYDLFYWKNPKSTIEINFIVRDIDYIVPLEIKSNNKKATSLKNFLELFKNKNVKYGIKFANSNIGFKNNIYTFPYFCIFMLRDFLKDLALKRK</sequence>
<dbReference type="PANTHER" id="PTHR33295:SF7">
    <property type="entry name" value="ATPASE"/>
    <property type="match status" value="1"/>
</dbReference>
<dbReference type="Gene3D" id="3.40.50.300">
    <property type="entry name" value="P-loop containing nucleotide triphosphate hydrolases"/>
    <property type="match status" value="1"/>
</dbReference>
<evidence type="ECO:0000259" key="2">
    <source>
        <dbReference type="Pfam" id="PF13635"/>
    </source>
</evidence>
<proteinExistence type="predicted"/>
<accession>C4XE45</accession>
<feature type="domain" description="DUF4143" evidence="2">
    <location>
        <begin position="269"/>
        <end position="431"/>
    </location>
</feature>
<evidence type="ECO:0000313" key="4">
    <source>
        <dbReference type="Proteomes" id="UP000006810"/>
    </source>
</evidence>
<dbReference type="Pfam" id="PF13173">
    <property type="entry name" value="AAA_14"/>
    <property type="match status" value="1"/>
</dbReference>
<dbReference type="SUPFAM" id="SSF52540">
    <property type="entry name" value="P-loop containing nucleoside triphosphate hydrolases"/>
    <property type="match status" value="1"/>
</dbReference>
<dbReference type="InterPro" id="IPR041682">
    <property type="entry name" value="AAA_14"/>
</dbReference>
<keyword evidence="4" id="KW-1185">Reference proteome</keyword>
<feature type="domain" description="AAA" evidence="1">
    <location>
        <begin position="62"/>
        <end position="196"/>
    </location>
</feature>
<name>C4XE45_MYCFP</name>
<organism evidence="3 4">
    <name type="scientific">Mycoplasmopsis fermentans (strain ATCC 19989 / NBRC 14854 / NCTC 10117 / PG18)</name>
    <name type="common">Mycoplasma fermentans</name>
    <dbReference type="NCBI Taxonomy" id="496833"/>
    <lineage>
        <taxon>Bacteria</taxon>
        <taxon>Bacillati</taxon>
        <taxon>Mycoplasmatota</taxon>
        <taxon>Mycoplasmoidales</taxon>
        <taxon>Metamycoplasmataceae</taxon>
        <taxon>Mycoplasmopsis</taxon>
    </lineage>
</organism>
<dbReference type="InterPro" id="IPR025420">
    <property type="entry name" value="DUF4143"/>
</dbReference>
<gene>
    <name evidence="3" type="ordered locus">MBIO_0152</name>
</gene>
<dbReference type="EMBL" id="AP009608">
    <property type="protein sequence ID" value="BAH69417.1"/>
    <property type="molecule type" value="Genomic_DNA"/>
</dbReference>
<dbReference type="KEGG" id="mfp:MBIO_0152"/>
<dbReference type="eggNOG" id="COG1373">
    <property type="taxonomic scope" value="Bacteria"/>
</dbReference>
<evidence type="ECO:0000313" key="3">
    <source>
        <dbReference type="EMBL" id="BAH69417.1"/>
    </source>
</evidence>
<protein>
    <recommendedName>
        <fullName evidence="5">ATPase</fullName>
    </recommendedName>
</protein>
<evidence type="ECO:0008006" key="5">
    <source>
        <dbReference type="Google" id="ProtNLM"/>
    </source>
</evidence>
<dbReference type="Proteomes" id="UP000006810">
    <property type="component" value="Chromosome"/>
</dbReference>
<evidence type="ECO:0000259" key="1">
    <source>
        <dbReference type="Pfam" id="PF13173"/>
    </source>
</evidence>
<dbReference type="InterPro" id="IPR027417">
    <property type="entry name" value="P-loop_NTPase"/>
</dbReference>